<gene>
    <name evidence="2" type="ORF">S06H3_09692</name>
</gene>
<name>X1NF46_9ZZZZ</name>
<proteinExistence type="predicted"/>
<keyword evidence="1" id="KW-0472">Membrane</keyword>
<keyword evidence="1" id="KW-0812">Transmembrane</keyword>
<accession>X1NF46</accession>
<sequence length="172" mass="19327">MINKIFVIFRKDFLTARRDAMATYIMVIPLVLAVGITLFAPGLNDTTVKLAMLKSDDIEHIGYMKQFSKVELFDNMDELERRVKKRDDIAAIVPSGNSYEIILQGNESEIVEEYAVLLNTYYELGATKEETGIISEIMIAYITPNAFEILSKKLATSSPKDAIANVVIIKNI</sequence>
<organism evidence="2">
    <name type="scientific">marine sediment metagenome</name>
    <dbReference type="NCBI Taxonomy" id="412755"/>
    <lineage>
        <taxon>unclassified sequences</taxon>
        <taxon>metagenomes</taxon>
        <taxon>ecological metagenomes</taxon>
    </lineage>
</organism>
<keyword evidence="1" id="KW-1133">Transmembrane helix</keyword>
<comment type="caution">
    <text evidence="2">The sequence shown here is derived from an EMBL/GenBank/DDBJ whole genome shotgun (WGS) entry which is preliminary data.</text>
</comment>
<dbReference type="AlphaFoldDB" id="X1NF46"/>
<evidence type="ECO:0000313" key="2">
    <source>
        <dbReference type="EMBL" id="GAI17294.1"/>
    </source>
</evidence>
<feature type="transmembrane region" description="Helical" evidence="1">
    <location>
        <begin position="21"/>
        <end position="43"/>
    </location>
</feature>
<protein>
    <submittedName>
        <fullName evidence="2">Uncharacterized protein</fullName>
    </submittedName>
</protein>
<reference evidence="2" key="1">
    <citation type="journal article" date="2014" name="Front. Microbiol.">
        <title>High frequency of phylogenetically diverse reductive dehalogenase-homologous genes in deep subseafloor sedimentary metagenomes.</title>
        <authorList>
            <person name="Kawai M."/>
            <person name="Futagami T."/>
            <person name="Toyoda A."/>
            <person name="Takaki Y."/>
            <person name="Nishi S."/>
            <person name="Hori S."/>
            <person name="Arai W."/>
            <person name="Tsubouchi T."/>
            <person name="Morono Y."/>
            <person name="Uchiyama I."/>
            <person name="Ito T."/>
            <person name="Fujiyama A."/>
            <person name="Inagaki F."/>
            <person name="Takami H."/>
        </authorList>
    </citation>
    <scope>NUCLEOTIDE SEQUENCE</scope>
    <source>
        <strain evidence="2">Expedition CK06-06</strain>
    </source>
</reference>
<dbReference type="EMBL" id="BARV01004327">
    <property type="protein sequence ID" value="GAI17294.1"/>
    <property type="molecule type" value="Genomic_DNA"/>
</dbReference>
<evidence type="ECO:0000256" key="1">
    <source>
        <dbReference type="SAM" id="Phobius"/>
    </source>
</evidence>